<protein>
    <submittedName>
        <fullName evidence="2">Uncharacterized protein</fullName>
    </submittedName>
</protein>
<feature type="non-terminal residue" evidence="2">
    <location>
        <position position="108"/>
    </location>
</feature>
<evidence type="ECO:0000313" key="2">
    <source>
        <dbReference type="EMBL" id="CAL4119581.1"/>
    </source>
</evidence>
<accession>A0AAV2R9G3</accession>
<comment type="caution">
    <text evidence="2">The sequence shown here is derived from an EMBL/GenBank/DDBJ whole genome shotgun (WGS) entry which is preliminary data.</text>
</comment>
<evidence type="ECO:0000313" key="3">
    <source>
        <dbReference type="Proteomes" id="UP001497623"/>
    </source>
</evidence>
<reference evidence="2 3" key="1">
    <citation type="submission" date="2024-05" db="EMBL/GenBank/DDBJ databases">
        <authorList>
            <person name="Wallberg A."/>
        </authorList>
    </citation>
    <scope>NUCLEOTIDE SEQUENCE [LARGE SCALE GENOMIC DNA]</scope>
</reference>
<proteinExistence type="predicted"/>
<sequence>VVVLGLVHGQGPVLTEALVAHVTLERLVFTVDVLVVPEVIRPPEGLTADVAGEGPLVRVGSLVDQEVVALGELPLAVLADVALLGPAQTSSRSHQEVAQRCRVRSSPK</sequence>
<name>A0AAV2R9G3_MEGNR</name>
<organism evidence="2 3">
    <name type="scientific">Meganyctiphanes norvegica</name>
    <name type="common">Northern krill</name>
    <name type="synonym">Thysanopoda norvegica</name>
    <dbReference type="NCBI Taxonomy" id="48144"/>
    <lineage>
        <taxon>Eukaryota</taxon>
        <taxon>Metazoa</taxon>
        <taxon>Ecdysozoa</taxon>
        <taxon>Arthropoda</taxon>
        <taxon>Crustacea</taxon>
        <taxon>Multicrustacea</taxon>
        <taxon>Malacostraca</taxon>
        <taxon>Eumalacostraca</taxon>
        <taxon>Eucarida</taxon>
        <taxon>Euphausiacea</taxon>
        <taxon>Euphausiidae</taxon>
        <taxon>Meganyctiphanes</taxon>
    </lineage>
</organism>
<dbReference type="Proteomes" id="UP001497623">
    <property type="component" value="Unassembled WGS sequence"/>
</dbReference>
<feature type="non-terminal residue" evidence="2">
    <location>
        <position position="1"/>
    </location>
</feature>
<keyword evidence="3" id="KW-1185">Reference proteome</keyword>
<gene>
    <name evidence="2" type="ORF">MNOR_LOCUS21713</name>
</gene>
<dbReference type="AlphaFoldDB" id="A0AAV2R9G3"/>
<dbReference type="EMBL" id="CAXKWB010017674">
    <property type="protein sequence ID" value="CAL4119581.1"/>
    <property type="molecule type" value="Genomic_DNA"/>
</dbReference>
<feature type="region of interest" description="Disordered" evidence="1">
    <location>
        <begin position="87"/>
        <end position="108"/>
    </location>
</feature>
<evidence type="ECO:0000256" key="1">
    <source>
        <dbReference type="SAM" id="MobiDB-lite"/>
    </source>
</evidence>